<gene>
    <name evidence="8" type="ORF">TM49_06475</name>
</gene>
<evidence type="ECO:0000259" key="7">
    <source>
        <dbReference type="Pfam" id="PF01895"/>
    </source>
</evidence>
<dbReference type="OrthoDB" id="5778511at2"/>
<feature type="transmembrane region" description="Helical" evidence="6">
    <location>
        <begin position="238"/>
        <end position="259"/>
    </location>
</feature>
<feature type="transmembrane region" description="Helical" evidence="6">
    <location>
        <begin position="161"/>
        <end position="185"/>
    </location>
</feature>
<proteinExistence type="predicted"/>
<feature type="domain" description="PhoU" evidence="7">
    <location>
        <begin position="339"/>
        <end position="415"/>
    </location>
</feature>
<protein>
    <submittedName>
        <fullName evidence="8">Sodium:phosphate symporter</fullName>
    </submittedName>
</protein>
<dbReference type="Pfam" id="PF02690">
    <property type="entry name" value="Na_Pi_cotrans"/>
    <property type="match status" value="1"/>
</dbReference>
<dbReference type="AlphaFoldDB" id="A0A0D5LNT1"/>
<name>A0A0D5LNT1_MAREN</name>
<dbReference type="SUPFAM" id="SSF109755">
    <property type="entry name" value="PhoU-like"/>
    <property type="match status" value="1"/>
</dbReference>
<feature type="transmembrane region" description="Helical" evidence="6">
    <location>
        <begin position="279"/>
        <end position="303"/>
    </location>
</feature>
<organism evidence="8 9">
    <name type="scientific">Martelella endophytica</name>
    <dbReference type="NCBI Taxonomy" id="1486262"/>
    <lineage>
        <taxon>Bacteria</taxon>
        <taxon>Pseudomonadati</taxon>
        <taxon>Pseudomonadota</taxon>
        <taxon>Alphaproteobacteria</taxon>
        <taxon>Hyphomicrobiales</taxon>
        <taxon>Aurantimonadaceae</taxon>
        <taxon>Martelella</taxon>
    </lineage>
</organism>
<feature type="transmembrane region" description="Helical" evidence="6">
    <location>
        <begin position="50"/>
        <end position="75"/>
    </location>
</feature>
<dbReference type="InterPro" id="IPR026022">
    <property type="entry name" value="PhoU_dom"/>
</dbReference>
<accession>A0A0D5LNT1</accession>
<evidence type="ECO:0000256" key="5">
    <source>
        <dbReference type="ARBA" id="ARBA00023136"/>
    </source>
</evidence>
<dbReference type="NCBIfam" id="NF037997">
    <property type="entry name" value="Na_Pi_symport"/>
    <property type="match status" value="1"/>
</dbReference>
<dbReference type="InterPro" id="IPR003841">
    <property type="entry name" value="Na/Pi_transpt"/>
</dbReference>
<evidence type="ECO:0000256" key="1">
    <source>
        <dbReference type="ARBA" id="ARBA00004651"/>
    </source>
</evidence>
<dbReference type="GO" id="GO:0044341">
    <property type="term" value="P:sodium-dependent phosphate transport"/>
    <property type="evidence" value="ECO:0007669"/>
    <property type="project" value="InterPro"/>
</dbReference>
<evidence type="ECO:0000256" key="3">
    <source>
        <dbReference type="ARBA" id="ARBA00022692"/>
    </source>
</evidence>
<evidence type="ECO:0000313" key="8">
    <source>
        <dbReference type="EMBL" id="AJY45417.1"/>
    </source>
</evidence>
<dbReference type="RefSeq" id="WP_045680039.1">
    <property type="nucleotide sequence ID" value="NZ_CP010803.1"/>
</dbReference>
<keyword evidence="3 6" id="KW-0812">Transmembrane</keyword>
<dbReference type="KEGG" id="mey:TM49_06475"/>
<keyword evidence="5 6" id="KW-0472">Membrane</keyword>
<dbReference type="HOGENOM" id="CLU_025623_2_1_5"/>
<dbReference type="GO" id="GO:0005436">
    <property type="term" value="F:sodium:phosphate symporter activity"/>
    <property type="evidence" value="ECO:0007669"/>
    <property type="project" value="InterPro"/>
</dbReference>
<dbReference type="PANTHER" id="PTHR10010">
    <property type="entry name" value="SOLUTE CARRIER FAMILY 34 SODIUM PHOSPHATE , MEMBER 2-RELATED"/>
    <property type="match status" value="1"/>
</dbReference>
<dbReference type="PANTHER" id="PTHR10010:SF46">
    <property type="entry name" value="SODIUM-DEPENDENT PHOSPHATE TRANSPORT PROTEIN 2B"/>
    <property type="match status" value="1"/>
</dbReference>
<dbReference type="Pfam" id="PF01895">
    <property type="entry name" value="PhoU"/>
    <property type="match status" value="2"/>
</dbReference>
<dbReference type="Proteomes" id="UP000032611">
    <property type="component" value="Chromosome"/>
</dbReference>
<evidence type="ECO:0000256" key="2">
    <source>
        <dbReference type="ARBA" id="ARBA00022475"/>
    </source>
</evidence>
<evidence type="ECO:0000256" key="6">
    <source>
        <dbReference type="SAM" id="Phobius"/>
    </source>
</evidence>
<feature type="domain" description="PhoU" evidence="7">
    <location>
        <begin position="441"/>
        <end position="524"/>
    </location>
</feature>
<dbReference type="EMBL" id="CP010803">
    <property type="protein sequence ID" value="AJY45417.1"/>
    <property type="molecule type" value="Genomic_DNA"/>
</dbReference>
<keyword evidence="2" id="KW-1003">Cell membrane</keyword>
<dbReference type="GO" id="GO:0005886">
    <property type="term" value="C:plasma membrane"/>
    <property type="evidence" value="ECO:0007669"/>
    <property type="project" value="UniProtKB-SubCell"/>
</dbReference>
<evidence type="ECO:0000256" key="4">
    <source>
        <dbReference type="ARBA" id="ARBA00022989"/>
    </source>
</evidence>
<feature type="transmembrane region" description="Helical" evidence="6">
    <location>
        <begin position="126"/>
        <end position="149"/>
    </location>
</feature>
<keyword evidence="4 6" id="KW-1133">Transmembrane helix</keyword>
<comment type="subcellular location">
    <subcellularLocation>
        <location evidence="1">Cell membrane</location>
        <topology evidence="1">Multi-pass membrane protein</topology>
    </subcellularLocation>
</comment>
<keyword evidence="9" id="KW-1185">Reference proteome</keyword>
<dbReference type="PATRIC" id="fig|1486262.3.peg.1330"/>
<evidence type="ECO:0000313" key="9">
    <source>
        <dbReference type="Proteomes" id="UP000032611"/>
    </source>
</evidence>
<dbReference type="InterPro" id="IPR038078">
    <property type="entry name" value="PhoU-like_sf"/>
</dbReference>
<sequence>MTSIEVALQIAGSIALLLFGLSLVRAGMEEALGVRLKMMIGFGTQTKLRALFSGLLVTLGLQSSTATALLTASFVGRSLIDGRRAQIVLLGANVGTALTALAVSTGSGVIAPVLVLIGYVMRRRTGNVSIGTGNALIGIGLLLISLTILESATAPIRHSEALAGFMAMLGGALPVALVLAAGLALLCSSSLAAVLLVLSFPMPPALTVAMVLGANLGGALPAVIATAKDEVSARRLTIGNLIVRGAGCVIALPFVGFIADRLSLLPFGDALLAVETHVIFNLVLAALVWPFVGSVTRFVAWLIPDEEAPLLDIGGWLDDTVLDQPALALPGASREVLAIGDMAERMLDLTRAAFASNDTSHLAAVAELEERIDRRQHDVKSYLSRLGNETTEAERRRTINILDYVINIEHIGDIIDKGLGPEVRKKVGLKLRFSDEGYNELDRMFLMTQENLRMAQSLFMTGDRSMARRLVELKVDIRSFERQSSQRHLMRLWEGDQESHQTSSLHLDILRDLKRINAHAVSVAYPILDEQGLLFESRLRSGQKDKKKAKGRS</sequence>
<dbReference type="Gene3D" id="1.20.58.220">
    <property type="entry name" value="Phosphate transport system protein phou homolog 2, domain 2"/>
    <property type="match status" value="1"/>
</dbReference>
<reference evidence="8 9" key="1">
    <citation type="journal article" date="2015" name="Genome Announc.">
        <title>Complete genome sequence of Martelella endophytica YC6887, which has antifungal activity associated with a halophyte.</title>
        <authorList>
            <person name="Khan A."/>
            <person name="Khan H."/>
            <person name="Chung E.J."/>
            <person name="Hossain M.T."/>
            <person name="Chung Y.R."/>
        </authorList>
    </citation>
    <scope>NUCLEOTIDE SEQUENCE [LARGE SCALE GENOMIC DNA]</scope>
    <source>
        <strain evidence="8">YC6887</strain>
    </source>
</reference>
<feature type="transmembrane region" description="Helical" evidence="6">
    <location>
        <begin position="87"/>
        <end position="120"/>
    </location>
</feature>